<dbReference type="InterPro" id="IPR058776">
    <property type="entry name" value="KhtT-like_N"/>
</dbReference>
<dbReference type="KEGG" id="bhk:B4U37_16355"/>
<dbReference type="Gene3D" id="3.30.70.1450">
    <property type="entry name" value="Regulator of K+ conductance, C-terminal domain"/>
    <property type="match status" value="1"/>
</dbReference>
<dbReference type="InterPro" id="IPR006037">
    <property type="entry name" value="RCK_C"/>
</dbReference>
<dbReference type="PANTHER" id="PTHR30445:SF8">
    <property type="entry name" value="K(+)_H(+) ANTIPORTER SUBUNIT KHTT"/>
    <property type="match status" value="1"/>
</dbReference>
<sequence>MQFKTTELPGIGKKLSFVTAEGNMVVLVVHHSGKREMYFFEDPDQDEADFSISLTSDETRELGAQLLGAIYQPVDMDKMKIFKKQIIIEWIEVKKGSSLIGKSIGESKIRTKTGASIIGIVKGEDNIAVPDVDIKLHEADVLMVCGKQAQIEKLTKLCGGGTAT</sequence>
<dbReference type="InterPro" id="IPR050144">
    <property type="entry name" value="AAE_transporter"/>
</dbReference>
<dbReference type="InterPro" id="IPR036721">
    <property type="entry name" value="RCK_C_sf"/>
</dbReference>
<dbReference type="EMBL" id="VTEU01000003">
    <property type="protein sequence ID" value="TYS59029.1"/>
    <property type="molecule type" value="Genomic_DNA"/>
</dbReference>
<dbReference type="GO" id="GO:0008324">
    <property type="term" value="F:monoatomic cation transmembrane transporter activity"/>
    <property type="evidence" value="ECO:0007669"/>
    <property type="project" value="InterPro"/>
</dbReference>
<dbReference type="AlphaFoldDB" id="A0A1Y0CRL6"/>
<dbReference type="InterPro" id="IPR026278">
    <property type="entry name" value="KhtT"/>
</dbReference>
<proteinExistence type="predicted"/>
<dbReference type="Proteomes" id="UP000323393">
    <property type="component" value="Unassembled WGS sequence"/>
</dbReference>
<dbReference type="PROSITE" id="PS51202">
    <property type="entry name" value="RCK_C"/>
    <property type="match status" value="1"/>
</dbReference>
<evidence type="ECO:0000313" key="3">
    <source>
        <dbReference type="EMBL" id="TYS59029.1"/>
    </source>
</evidence>
<dbReference type="PIRSF" id="PIRSF005028">
    <property type="entry name" value="KhtT"/>
    <property type="match status" value="1"/>
</dbReference>
<protein>
    <submittedName>
        <fullName evidence="3">Cation:proton antiporter regulatory subunit</fullName>
    </submittedName>
    <submittedName>
        <fullName evidence="2">Potassium transporter TrkA</fullName>
    </submittedName>
</protein>
<name>A0A1Y0CRL6_9BACI</name>
<dbReference type="Proteomes" id="UP000195573">
    <property type="component" value="Chromosome"/>
</dbReference>
<evidence type="ECO:0000259" key="1">
    <source>
        <dbReference type="PROSITE" id="PS51202"/>
    </source>
</evidence>
<dbReference type="Pfam" id="PF02080">
    <property type="entry name" value="TrkA_C"/>
    <property type="match status" value="1"/>
</dbReference>
<evidence type="ECO:0000313" key="4">
    <source>
        <dbReference type="Proteomes" id="UP000195573"/>
    </source>
</evidence>
<dbReference type="GO" id="GO:0006813">
    <property type="term" value="P:potassium ion transport"/>
    <property type="evidence" value="ECO:0007669"/>
    <property type="project" value="InterPro"/>
</dbReference>
<organism evidence="3 5">
    <name type="scientific">Sutcliffiella horikoshii</name>
    <dbReference type="NCBI Taxonomy" id="79883"/>
    <lineage>
        <taxon>Bacteria</taxon>
        <taxon>Bacillati</taxon>
        <taxon>Bacillota</taxon>
        <taxon>Bacilli</taxon>
        <taxon>Bacillales</taxon>
        <taxon>Bacillaceae</taxon>
        <taxon>Sutcliffiella</taxon>
    </lineage>
</organism>
<dbReference type="PANTHER" id="PTHR30445">
    <property type="entry name" value="K(+)_H(+) ANTIPORTER SUBUNIT KHTT"/>
    <property type="match status" value="1"/>
</dbReference>
<dbReference type="GeneID" id="96739982"/>
<reference evidence="2 4" key="1">
    <citation type="submission" date="2017-04" db="EMBL/GenBank/DDBJ databases">
        <title>Complete Genome Sequence of the Bacillus horikoshii 20a strain from Cuatro Cienegas, Coahuila, Mexico.</title>
        <authorList>
            <person name="Zarza E."/>
            <person name="Alcaraz L.D."/>
            <person name="Aguilar-Salinas B."/>
            <person name="Islas A."/>
            <person name="Olmedo-Alvarez G."/>
        </authorList>
    </citation>
    <scope>NUCLEOTIDE SEQUENCE [LARGE SCALE GENOMIC DNA]</scope>
    <source>
        <strain evidence="2 4">20a</strain>
    </source>
</reference>
<accession>A0A1Y0CRL6</accession>
<evidence type="ECO:0000313" key="2">
    <source>
        <dbReference type="EMBL" id="ART77527.1"/>
    </source>
</evidence>
<dbReference type="EMBL" id="CP020880">
    <property type="protein sequence ID" value="ART77527.1"/>
    <property type="molecule type" value="Genomic_DNA"/>
</dbReference>
<feature type="domain" description="RCK C-terminal" evidence="1">
    <location>
        <begin position="74"/>
        <end position="160"/>
    </location>
</feature>
<dbReference type="SUPFAM" id="SSF116726">
    <property type="entry name" value="TrkA C-terminal domain-like"/>
    <property type="match status" value="1"/>
</dbReference>
<gene>
    <name evidence="2" type="ORF">B4U37_16355</name>
    <name evidence="3" type="ORF">FZC74_09795</name>
</gene>
<keyword evidence="4" id="KW-1185">Reference proteome</keyword>
<evidence type="ECO:0000313" key="5">
    <source>
        <dbReference type="Proteomes" id="UP000323393"/>
    </source>
</evidence>
<dbReference type="Pfam" id="PF25991">
    <property type="entry name" value="KhtT_N"/>
    <property type="match status" value="1"/>
</dbReference>
<reference evidence="3 5" key="2">
    <citation type="submission" date="2019-08" db="EMBL/GenBank/DDBJ databases">
        <title>Bacillus genomes from the desert of Cuatro Cienegas, Coahuila.</title>
        <authorList>
            <person name="Olmedo-Alvarez G."/>
        </authorList>
    </citation>
    <scope>NUCLEOTIDE SEQUENCE [LARGE SCALE GENOMIC DNA]</scope>
    <source>
        <strain evidence="3 5">CH88_3T</strain>
    </source>
</reference>
<dbReference type="RefSeq" id="WP_088019053.1">
    <property type="nucleotide sequence ID" value="NZ_CP020880.1"/>
</dbReference>